<evidence type="ECO:0000313" key="3">
    <source>
        <dbReference type="Proteomes" id="UP000054560"/>
    </source>
</evidence>
<feature type="non-terminal residue" evidence="2">
    <location>
        <position position="55"/>
    </location>
</feature>
<dbReference type="GeneID" id="25917206"/>
<dbReference type="RefSeq" id="XP_014144670.1">
    <property type="nucleotide sequence ID" value="XM_014289195.1"/>
</dbReference>
<dbReference type="EMBL" id="KQ250277">
    <property type="protein sequence ID" value="KNC70768.1"/>
    <property type="molecule type" value="Genomic_DNA"/>
</dbReference>
<sequence>MNVNNTEQDFGHAKPDSDAMHPKNKDRADRPGLTSYLRAKLDSKKRHGMVGSSQT</sequence>
<name>A0A0L0F3L5_9EUKA</name>
<protein>
    <submittedName>
        <fullName evidence="2">Uncharacterized protein</fullName>
    </submittedName>
</protein>
<proteinExistence type="predicted"/>
<organism evidence="2 3">
    <name type="scientific">Sphaeroforma arctica JP610</name>
    <dbReference type="NCBI Taxonomy" id="667725"/>
    <lineage>
        <taxon>Eukaryota</taxon>
        <taxon>Ichthyosporea</taxon>
        <taxon>Ichthyophonida</taxon>
        <taxon>Sphaeroforma</taxon>
    </lineage>
</organism>
<dbReference type="Proteomes" id="UP000054560">
    <property type="component" value="Unassembled WGS sequence"/>
</dbReference>
<feature type="region of interest" description="Disordered" evidence="1">
    <location>
        <begin position="1"/>
        <end position="55"/>
    </location>
</feature>
<reference evidence="2 3" key="1">
    <citation type="submission" date="2011-02" db="EMBL/GenBank/DDBJ databases">
        <title>The Genome Sequence of Sphaeroforma arctica JP610.</title>
        <authorList>
            <consortium name="The Broad Institute Genome Sequencing Platform"/>
            <person name="Russ C."/>
            <person name="Cuomo C."/>
            <person name="Young S.K."/>
            <person name="Zeng Q."/>
            <person name="Gargeya S."/>
            <person name="Alvarado L."/>
            <person name="Berlin A."/>
            <person name="Chapman S.B."/>
            <person name="Chen Z."/>
            <person name="Freedman E."/>
            <person name="Gellesch M."/>
            <person name="Goldberg J."/>
            <person name="Griggs A."/>
            <person name="Gujja S."/>
            <person name="Heilman E."/>
            <person name="Heiman D."/>
            <person name="Howarth C."/>
            <person name="Mehta T."/>
            <person name="Neiman D."/>
            <person name="Pearson M."/>
            <person name="Roberts A."/>
            <person name="Saif S."/>
            <person name="Shea T."/>
            <person name="Shenoy N."/>
            <person name="Sisk P."/>
            <person name="Stolte C."/>
            <person name="Sykes S."/>
            <person name="White J."/>
            <person name="Yandava C."/>
            <person name="Burger G."/>
            <person name="Gray M.W."/>
            <person name="Holland P.W.H."/>
            <person name="King N."/>
            <person name="Lang F.B.F."/>
            <person name="Roger A.J."/>
            <person name="Ruiz-Trillo I."/>
            <person name="Haas B."/>
            <person name="Nusbaum C."/>
            <person name="Birren B."/>
        </authorList>
    </citation>
    <scope>NUCLEOTIDE SEQUENCE [LARGE SCALE GENOMIC DNA]</scope>
    <source>
        <strain evidence="2 3">JP610</strain>
    </source>
</reference>
<gene>
    <name evidence="2" type="ORF">SARC_16702</name>
</gene>
<dbReference type="AlphaFoldDB" id="A0A0L0F3L5"/>
<keyword evidence="3" id="KW-1185">Reference proteome</keyword>
<evidence type="ECO:0000313" key="2">
    <source>
        <dbReference type="EMBL" id="KNC70768.1"/>
    </source>
</evidence>
<feature type="compositionally biased region" description="Basic and acidic residues" evidence="1">
    <location>
        <begin position="9"/>
        <end position="30"/>
    </location>
</feature>
<accession>A0A0L0F3L5</accession>
<evidence type="ECO:0000256" key="1">
    <source>
        <dbReference type="SAM" id="MobiDB-lite"/>
    </source>
</evidence>